<feature type="compositionally biased region" description="Low complexity" evidence="1">
    <location>
        <begin position="128"/>
        <end position="140"/>
    </location>
</feature>
<dbReference type="Proteomes" id="UP001176941">
    <property type="component" value="Chromosome 16"/>
</dbReference>
<gene>
    <name evidence="2" type="ORF">MRATA1EN1_LOCUS6707</name>
</gene>
<feature type="compositionally biased region" description="Basic residues" evidence="1">
    <location>
        <begin position="27"/>
        <end position="40"/>
    </location>
</feature>
<feature type="compositionally biased region" description="Basic and acidic residues" evidence="1">
    <location>
        <begin position="83"/>
        <end position="96"/>
    </location>
</feature>
<proteinExistence type="predicted"/>
<sequence>MSTKHTREKEDMVGLFAHPHSPSRIAPWKRSKHNKRRRRAWPSGRHPQNAMTGPQHTTLRRCQASSLRSRKQATFETCSLGGEKARSARGRAESLRKGNRRLRPGLPSVGAEPQAQGGLPPVRSPASLPGTTGPEPAAPALGGGVLPQPPSFPGEEQRIAQASGSGGGGGRKGERRKRDLNERR</sequence>
<feature type="compositionally biased region" description="Polar residues" evidence="1">
    <location>
        <begin position="63"/>
        <end position="77"/>
    </location>
</feature>
<keyword evidence="3" id="KW-1185">Reference proteome</keyword>
<dbReference type="EMBL" id="OX459952">
    <property type="protein sequence ID" value="CAI9157745.1"/>
    <property type="molecule type" value="Genomic_DNA"/>
</dbReference>
<evidence type="ECO:0000313" key="2">
    <source>
        <dbReference type="EMBL" id="CAI9157745.1"/>
    </source>
</evidence>
<name>A0ABN8Y9V8_RANTA</name>
<protein>
    <submittedName>
        <fullName evidence="2">Uncharacterized protein</fullName>
    </submittedName>
</protein>
<evidence type="ECO:0000313" key="3">
    <source>
        <dbReference type="Proteomes" id="UP001176941"/>
    </source>
</evidence>
<feature type="region of interest" description="Disordered" evidence="1">
    <location>
        <begin position="1"/>
        <end position="184"/>
    </location>
</feature>
<accession>A0ABN8Y9V8</accession>
<reference evidence="2" key="1">
    <citation type="submission" date="2023-04" db="EMBL/GenBank/DDBJ databases">
        <authorList>
            <consortium name="ELIXIR-Norway"/>
        </authorList>
    </citation>
    <scope>NUCLEOTIDE SEQUENCE [LARGE SCALE GENOMIC DNA]</scope>
</reference>
<evidence type="ECO:0000256" key="1">
    <source>
        <dbReference type="SAM" id="MobiDB-lite"/>
    </source>
</evidence>
<feature type="compositionally biased region" description="Basic and acidic residues" evidence="1">
    <location>
        <begin position="1"/>
        <end position="12"/>
    </location>
</feature>
<organism evidence="2 3">
    <name type="scientific">Rangifer tarandus platyrhynchus</name>
    <name type="common">Svalbard reindeer</name>
    <dbReference type="NCBI Taxonomy" id="3082113"/>
    <lineage>
        <taxon>Eukaryota</taxon>
        <taxon>Metazoa</taxon>
        <taxon>Chordata</taxon>
        <taxon>Craniata</taxon>
        <taxon>Vertebrata</taxon>
        <taxon>Euteleostomi</taxon>
        <taxon>Mammalia</taxon>
        <taxon>Eutheria</taxon>
        <taxon>Laurasiatheria</taxon>
        <taxon>Artiodactyla</taxon>
        <taxon>Ruminantia</taxon>
        <taxon>Pecora</taxon>
        <taxon>Cervidae</taxon>
        <taxon>Odocoileinae</taxon>
        <taxon>Rangifer</taxon>
    </lineage>
</organism>